<dbReference type="CDD" id="cd11614">
    <property type="entry name" value="SAF_CpaB_FlgA_like"/>
    <property type="match status" value="1"/>
</dbReference>
<dbReference type="RefSeq" id="WP_330430783.1">
    <property type="nucleotide sequence ID" value="NZ_JAZDUF010000001.1"/>
</dbReference>
<feature type="domain" description="SAF" evidence="1">
    <location>
        <begin position="57"/>
        <end position="119"/>
    </location>
</feature>
<proteinExistence type="predicted"/>
<name>A0ABU7M7N9_9ACTN</name>
<reference evidence="2 3" key="1">
    <citation type="submission" date="2024-01" db="EMBL/GenBank/DDBJ databases">
        <title>Draft genome sequence of Gordonia sp. LSe1-13.</title>
        <authorList>
            <person name="Suphannarot A."/>
            <person name="Mingma R."/>
        </authorList>
    </citation>
    <scope>NUCLEOTIDE SEQUENCE [LARGE SCALE GENOMIC DNA]</scope>
    <source>
        <strain evidence="2 3">LSe1-13</strain>
    </source>
</reference>
<comment type="caution">
    <text evidence="2">The sequence shown here is derived from an EMBL/GenBank/DDBJ whole genome shotgun (WGS) entry which is preliminary data.</text>
</comment>
<gene>
    <name evidence="2" type="ORF">VZC37_02215</name>
</gene>
<accession>A0ABU7M7N9</accession>
<organism evidence="2 3">
    <name type="scientific">Gordonia sesuvii</name>
    <dbReference type="NCBI Taxonomy" id="3116777"/>
    <lineage>
        <taxon>Bacteria</taxon>
        <taxon>Bacillati</taxon>
        <taxon>Actinomycetota</taxon>
        <taxon>Actinomycetes</taxon>
        <taxon>Mycobacteriales</taxon>
        <taxon>Gordoniaceae</taxon>
        <taxon>Gordonia</taxon>
    </lineage>
</organism>
<protein>
    <submittedName>
        <fullName evidence="2">SAF domain-containing protein</fullName>
    </submittedName>
</protein>
<evidence type="ECO:0000313" key="3">
    <source>
        <dbReference type="Proteomes" id="UP001347146"/>
    </source>
</evidence>
<dbReference type="Proteomes" id="UP001347146">
    <property type="component" value="Unassembled WGS sequence"/>
</dbReference>
<evidence type="ECO:0000259" key="1">
    <source>
        <dbReference type="SMART" id="SM00858"/>
    </source>
</evidence>
<keyword evidence="3" id="KW-1185">Reference proteome</keyword>
<dbReference type="InterPro" id="IPR013974">
    <property type="entry name" value="SAF"/>
</dbReference>
<sequence>MRGFLRSELSPRVVDRVRHALRPGWTRSVVIRRAAAIVLVLCAVGATVVGHRSEQSRAVVVAARDLTPGHAISADDLAVTDAPGELIPTGAVRLTADALGRTLVGRVRAGEILTDVRLLSPALPAQLTGRADARLVPVRLADETVASVLREGDVVDVLTAPDAPTSRKTVLATGAIVALTSHNEEAGGLASGRSGARPILLAMSEDEAHDVAAVGLDGPLTVVVH</sequence>
<dbReference type="Gene3D" id="3.90.1210.10">
    <property type="entry name" value="Antifreeze-like/N-acetylneuraminic acid synthase C-terminal domain"/>
    <property type="match status" value="1"/>
</dbReference>
<evidence type="ECO:0000313" key="2">
    <source>
        <dbReference type="EMBL" id="MEE3849129.1"/>
    </source>
</evidence>
<dbReference type="Pfam" id="PF08666">
    <property type="entry name" value="SAF"/>
    <property type="match status" value="1"/>
</dbReference>
<dbReference type="EMBL" id="JAZDUF010000001">
    <property type="protein sequence ID" value="MEE3849129.1"/>
    <property type="molecule type" value="Genomic_DNA"/>
</dbReference>
<dbReference type="SMART" id="SM00858">
    <property type="entry name" value="SAF"/>
    <property type="match status" value="1"/>
</dbReference>